<dbReference type="Proteomes" id="UP000289738">
    <property type="component" value="Chromosome A10"/>
</dbReference>
<proteinExistence type="predicted"/>
<dbReference type="EMBL" id="SDMP01000010">
    <property type="protein sequence ID" value="RYR34754.1"/>
    <property type="molecule type" value="Genomic_DNA"/>
</dbReference>
<keyword evidence="2" id="KW-1185">Reference proteome</keyword>
<accession>A0A445B7W0</accession>
<gene>
    <name evidence="1" type="ORF">Ahy_A10g049766</name>
</gene>
<dbReference type="InterPro" id="IPR012340">
    <property type="entry name" value="NA-bd_OB-fold"/>
</dbReference>
<comment type="caution">
    <text evidence="1">The sequence shown here is derived from an EMBL/GenBank/DDBJ whole genome shotgun (WGS) entry which is preliminary data.</text>
</comment>
<evidence type="ECO:0000313" key="1">
    <source>
        <dbReference type="EMBL" id="RYR34754.1"/>
    </source>
</evidence>
<protein>
    <recommendedName>
        <fullName evidence="3">Replication factor A C-terminal domain-containing protein</fullName>
    </recommendedName>
</protein>
<sequence length="204" mass="23177">MFDDVVGEEKVFKVEILSAVDPDYSRCFKIVNVFSNITEPAATDYYINARLHGSIFSPIYDSYLQYATGKDYKTQVVCDNSIQSETIEDIITDLISPNRCYSDAENGGFVFILGTISFVLKNHKWWFSTCLCGSLVLANKNILSCDLCQLQCIDAMPRFCLKIVVSHTNGNNIFVLKDREVVQIIKTRCSSFLDNHPELNQLFH</sequence>
<evidence type="ECO:0000313" key="2">
    <source>
        <dbReference type="Proteomes" id="UP000289738"/>
    </source>
</evidence>
<evidence type="ECO:0008006" key="3">
    <source>
        <dbReference type="Google" id="ProtNLM"/>
    </source>
</evidence>
<name>A0A445B7W0_ARAHY</name>
<organism evidence="1 2">
    <name type="scientific">Arachis hypogaea</name>
    <name type="common">Peanut</name>
    <dbReference type="NCBI Taxonomy" id="3818"/>
    <lineage>
        <taxon>Eukaryota</taxon>
        <taxon>Viridiplantae</taxon>
        <taxon>Streptophyta</taxon>
        <taxon>Embryophyta</taxon>
        <taxon>Tracheophyta</taxon>
        <taxon>Spermatophyta</taxon>
        <taxon>Magnoliopsida</taxon>
        <taxon>eudicotyledons</taxon>
        <taxon>Gunneridae</taxon>
        <taxon>Pentapetalae</taxon>
        <taxon>rosids</taxon>
        <taxon>fabids</taxon>
        <taxon>Fabales</taxon>
        <taxon>Fabaceae</taxon>
        <taxon>Papilionoideae</taxon>
        <taxon>50 kb inversion clade</taxon>
        <taxon>dalbergioids sensu lato</taxon>
        <taxon>Dalbergieae</taxon>
        <taxon>Pterocarpus clade</taxon>
        <taxon>Arachis</taxon>
    </lineage>
</organism>
<dbReference type="Gene3D" id="2.40.50.140">
    <property type="entry name" value="Nucleic acid-binding proteins"/>
    <property type="match status" value="1"/>
</dbReference>
<dbReference type="SUPFAM" id="SSF50249">
    <property type="entry name" value="Nucleic acid-binding proteins"/>
    <property type="match status" value="1"/>
</dbReference>
<dbReference type="AlphaFoldDB" id="A0A445B7W0"/>
<reference evidence="1 2" key="1">
    <citation type="submission" date="2019-01" db="EMBL/GenBank/DDBJ databases">
        <title>Sequencing of cultivated peanut Arachis hypogaea provides insights into genome evolution and oil improvement.</title>
        <authorList>
            <person name="Chen X."/>
        </authorList>
    </citation>
    <scope>NUCLEOTIDE SEQUENCE [LARGE SCALE GENOMIC DNA]</scope>
    <source>
        <strain evidence="2">cv. Fuhuasheng</strain>
        <tissue evidence="1">Leaves</tissue>
    </source>
</reference>